<dbReference type="EMBL" id="VSTH01000184">
    <property type="protein sequence ID" value="TYO61380.1"/>
    <property type="molecule type" value="Genomic_DNA"/>
</dbReference>
<dbReference type="Pfam" id="PF18306">
    <property type="entry name" value="LDcluster4"/>
    <property type="match status" value="1"/>
</dbReference>
<organism evidence="1 2">
    <name type="scientific">Bradyrhizobium hipponense</name>
    <dbReference type="NCBI Taxonomy" id="2605638"/>
    <lineage>
        <taxon>Bacteria</taxon>
        <taxon>Pseudomonadati</taxon>
        <taxon>Pseudomonadota</taxon>
        <taxon>Alphaproteobacteria</taxon>
        <taxon>Hyphomicrobiales</taxon>
        <taxon>Nitrobacteraceae</taxon>
        <taxon>Bradyrhizobium</taxon>
    </lineage>
</organism>
<name>A0A5S4YAD2_9BRAD</name>
<evidence type="ECO:0000313" key="1">
    <source>
        <dbReference type="EMBL" id="TYO61380.1"/>
    </source>
</evidence>
<dbReference type="Gene3D" id="3.40.50.450">
    <property type="match status" value="1"/>
</dbReference>
<comment type="caution">
    <text evidence="1">The sequence shown here is derived from an EMBL/GenBank/DDBJ whole genome shotgun (WGS) entry which is preliminary data.</text>
</comment>
<sequence length="367" mass="40175">MPYGNPDRLYSISDLLEGYRRDDPMAFAASWDFRMFRTYIADGAATPRSLEVRRAQADHDAHIAEALKNLLDSEPKPKLVGIMGGHGLSRTDAAYIAVARLGRYLTQQGYLVVTGGGPGAMEAAHLGATFSEATDGAMDQALTAITKVPRLPPLNDVVSNSGDIAPGKEAALDDARKWLNAALDVKDMAPQQRGPSLAIPTWLYGNEPTIPFATHYAKFFQNSIREEALITQSRAGIVYAQGGGGTIREIFEDAEQNFYAPTTADFTPMIFFDPDGFWEHDAEFDAGGITLRGVKVDELLTRMFRYGRKDSATVLKKVRFTTDFSVINQILRTHAPVAQQNLAFSLAGDALKITSTLLNRPSRQDIA</sequence>
<dbReference type="InterPro" id="IPR052341">
    <property type="entry name" value="LOG_family_nucleotidases"/>
</dbReference>
<keyword evidence="2" id="KW-1185">Reference proteome</keyword>
<dbReference type="Proteomes" id="UP000324797">
    <property type="component" value="Unassembled WGS sequence"/>
</dbReference>
<dbReference type="AlphaFoldDB" id="A0A5S4YAD2"/>
<dbReference type="GO" id="GO:0005829">
    <property type="term" value="C:cytosol"/>
    <property type="evidence" value="ECO:0007669"/>
    <property type="project" value="TreeGrafter"/>
</dbReference>
<reference evidence="1 2" key="1">
    <citation type="submission" date="2019-08" db="EMBL/GenBank/DDBJ databases">
        <title>Bradyrhizobium hipponensis sp. nov., a rhizobium isolated from a Lupinus angustifolius root nodule in Tunisia.</title>
        <authorList>
            <person name="Off K."/>
            <person name="Rejili M."/>
            <person name="Mars M."/>
            <person name="Brachmann A."/>
            <person name="Marin M."/>
        </authorList>
    </citation>
    <scope>NUCLEOTIDE SEQUENCE [LARGE SCALE GENOMIC DNA]</scope>
    <source>
        <strain evidence="2">aSej3</strain>
    </source>
</reference>
<dbReference type="SUPFAM" id="SSF102405">
    <property type="entry name" value="MCP/YpsA-like"/>
    <property type="match status" value="1"/>
</dbReference>
<evidence type="ECO:0000313" key="2">
    <source>
        <dbReference type="Proteomes" id="UP000324797"/>
    </source>
</evidence>
<dbReference type="InterPro" id="IPR041164">
    <property type="entry name" value="LDcluster4"/>
</dbReference>
<proteinExistence type="predicted"/>
<accession>A0A5S4YAD2</accession>
<gene>
    <name evidence="1" type="ORF">FXV83_38355</name>
</gene>
<dbReference type="RefSeq" id="WP_148745109.1">
    <property type="nucleotide sequence ID" value="NZ_VSTH01000184.1"/>
</dbReference>
<protein>
    <submittedName>
        <fullName evidence="1">Uncharacterized protein</fullName>
    </submittedName>
</protein>
<dbReference type="PANTHER" id="PTHR43393">
    <property type="entry name" value="CYTOKININ RIBOSIDE 5'-MONOPHOSPHATE PHOSPHORIBOHYDROLASE"/>
    <property type="match status" value="1"/>
</dbReference>
<dbReference type="PANTHER" id="PTHR43393:SF3">
    <property type="entry name" value="LYSINE DECARBOXYLASE-LIKE PROTEIN"/>
    <property type="match status" value="1"/>
</dbReference>